<keyword evidence="2" id="KW-1185">Reference proteome</keyword>
<proteinExistence type="predicted"/>
<reference evidence="1" key="2">
    <citation type="submission" date="2020-09" db="EMBL/GenBank/DDBJ databases">
        <authorList>
            <person name="Sun Q."/>
            <person name="Ohkuma M."/>
        </authorList>
    </citation>
    <scope>NUCLEOTIDE SEQUENCE</scope>
    <source>
        <strain evidence="1">JCM 3035</strain>
    </source>
</reference>
<evidence type="ECO:0000313" key="1">
    <source>
        <dbReference type="EMBL" id="GGK88608.1"/>
    </source>
</evidence>
<evidence type="ECO:0000313" key="2">
    <source>
        <dbReference type="Proteomes" id="UP000637788"/>
    </source>
</evidence>
<comment type="caution">
    <text evidence="1">The sequence shown here is derived from an EMBL/GenBank/DDBJ whole genome shotgun (WGS) entry which is preliminary data.</text>
</comment>
<gene>
    <name evidence="1" type="ORF">GCM10010094_57160</name>
</gene>
<reference evidence="1" key="1">
    <citation type="journal article" date="2014" name="Int. J. Syst. Evol. Microbiol.">
        <title>Complete genome sequence of Corynebacterium casei LMG S-19264T (=DSM 44701T), isolated from a smear-ripened cheese.</title>
        <authorList>
            <consortium name="US DOE Joint Genome Institute (JGI-PGF)"/>
            <person name="Walter F."/>
            <person name="Albersmeier A."/>
            <person name="Kalinowski J."/>
            <person name="Ruckert C."/>
        </authorList>
    </citation>
    <scope>NUCLEOTIDE SEQUENCE</scope>
    <source>
        <strain evidence="1">JCM 3035</strain>
    </source>
</reference>
<sequence>MESRRIAAVLYRIGGVDEFGHQQIDGILSERFSLLTPIRVEAQPTANGHWLVCITGERR</sequence>
<dbReference type="RefSeq" id="WP_189324698.1">
    <property type="nucleotide sequence ID" value="NZ_BMPQ01000016.1"/>
</dbReference>
<protein>
    <submittedName>
        <fullName evidence="1">Uncharacterized protein</fullName>
    </submittedName>
</protein>
<name>A0A917VK03_9ACTN</name>
<dbReference type="AlphaFoldDB" id="A0A917VK03"/>
<dbReference type="EMBL" id="BMPQ01000016">
    <property type="protein sequence ID" value="GGK88608.1"/>
    <property type="molecule type" value="Genomic_DNA"/>
</dbReference>
<organism evidence="1 2">
    <name type="scientific">Streptomyces flaveus</name>
    <dbReference type="NCBI Taxonomy" id="66370"/>
    <lineage>
        <taxon>Bacteria</taxon>
        <taxon>Bacillati</taxon>
        <taxon>Actinomycetota</taxon>
        <taxon>Actinomycetes</taxon>
        <taxon>Kitasatosporales</taxon>
        <taxon>Streptomycetaceae</taxon>
        <taxon>Streptomyces</taxon>
        <taxon>Streptomyces aurantiacus group</taxon>
    </lineage>
</organism>
<dbReference type="Proteomes" id="UP000637788">
    <property type="component" value="Unassembled WGS sequence"/>
</dbReference>
<accession>A0A917VK03</accession>